<accession>A0A9W4USW4</accession>
<dbReference type="Proteomes" id="UP001152607">
    <property type="component" value="Unassembled WGS sequence"/>
</dbReference>
<sequence length="222" mass="24109">MDTLRPAASPNTLPVPLLVHHSAPAELPPPKHAPPPPPPLLHQPLPAPIPRYSSTADNEESNSSPKKSASSQNWTRFVPSSWLTCLPSTRPSVYPSPFTWTSREGEPVPASMHTCLCTAPTGPSPPLDLRHPSLPISPPPIRPDHHTRRCWLKPACIPGTNLPITRPIPALAIAYYLLNCPNIRQTKPNVIPSHAVGTGERVCFDAIMPRGGNMSTFRIDCS</sequence>
<gene>
    <name evidence="2" type="ORF">PDIGIT_LOCUS14060</name>
</gene>
<name>A0A9W4USW4_9PLEO</name>
<organism evidence="2 3">
    <name type="scientific">Periconia digitata</name>
    <dbReference type="NCBI Taxonomy" id="1303443"/>
    <lineage>
        <taxon>Eukaryota</taxon>
        <taxon>Fungi</taxon>
        <taxon>Dikarya</taxon>
        <taxon>Ascomycota</taxon>
        <taxon>Pezizomycotina</taxon>
        <taxon>Dothideomycetes</taxon>
        <taxon>Pleosporomycetidae</taxon>
        <taxon>Pleosporales</taxon>
        <taxon>Massarineae</taxon>
        <taxon>Periconiaceae</taxon>
        <taxon>Periconia</taxon>
    </lineage>
</organism>
<dbReference type="AlphaFoldDB" id="A0A9W4USW4"/>
<dbReference type="EMBL" id="CAOQHR010000011">
    <property type="protein sequence ID" value="CAI6340874.1"/>
    <property type="molecule type" value="Genomic_DNA"/>
</dbReference>
<feature type="region of interest" description="Disordered" evidence="1">
    <location>
        <begin position="1"/>
        <end position="72"/>
    </location>
</feature>
<feature type="compositionally biased region" description="Low complexity" evidence="1">
    <location>
        <begin position="61"/>
        <end position="71"/>
    </location>
</feature>
<protein>
    <submittedName>
        <fullName evidence="2">Uncharacterized protein</fullName>
    </submittedName>
</protein>
<reference evidence="2" key="1">
    <citation type="submission" date="2023-01" db="EMBL/GenBank/DDBJ databases">
        <authorList>
            <person name="Van Ghelder C."/>
            <person name="Rancurel C."/>
        </authorList>
    </citation>
    <scope>NUCLEOTIDE SEQUENCE</scope>
    <source>
        <strain evidence="2">CNCM I-4278</strain>
    </source>
</reference>
<evidence type="ECO:0000313" key="3">
    <source>
        <dbReference type="Proteomes" id="UP001152607"/>
    </source>
</evidence>
<comment type="caution">
    <text evidence="2">The sequence shown here is derived from an EMBL/GenBank/DDBJ whole genome shotgun (WGS) entry which is preliminary data.</text>
</comment>
<proteinExistence type="predicted"/>
<feature type="compositionally biased region" description="Pro residues" evidence="1">
    <location>
        <begin position="26"/>
        <end position="49"/>
    </location>
</feature>
<evidence type="ECO:0000313" key="2">
    <source>
        <dbReference type="EMBL" id="CAI6340874.1"/>
    </source>
</evidence>
<evidence type="ECO:0000256" key="1">
    <source>
        <dbReference type="SAM" id="MobiDB-lite"/>
    </source>
</evidence>
<keyword evidence="3" id="KW-1185">Reference proteome</keyword>